<evidence type="ECO:0000313" key="3">
    <source>
        <dbReference type="Proteomes" id="UP000633601"/>
    </source>
</evidence>
<dbReference type="SUPFAM" id="SSF53474">
    <property type="entry name" value="alpha/beta-Hydrolases"/>
    <property type="match status" value="1"/>
</dbReference>
<dbReference type="InterPro" id="IPR000073">
    <property type="entry name" value="AB_hydrolase_1"/>
</dbReference>
<dbReference type="RefSeq" id="WP_191789500.1">
    <property type="nucleotide sequence ID" value="NZ_JACSQE010000003.1"/>
</dbReference>
<gene>
    <name evidence="2" type="ORF">H9640_04245</name>
</gene>
<protein>
    <submittedName>
        <fullName evidence="2">Alpha/beta hydrolase</fullName>
    </submittedName>
</protein>
<keyword evidence="3" id="KW-1185">Reference proteome</keyword>
<evidence type="ECO:0000313" key="2">
    <source>
        <dbReference type="EMBL" id="MBD7997761.1"/>
    </source>
</evidence>
<dbReference type="GO" id="GO:0016787">
    <property type="term" value="F:hydrolase activity"/>
    <property type="evidence" value="ECO:0007669"/>
    <property type="project" value="UniProtKB-KW"/>
</dbReference>
<evidence type="ECO:0000259" key="1">
    <source>
        <dbReference type="Pfam" id="PF12697"/>
    </source>
</evidence>
<dbReference type="InterPro" id="IPR029058">
    <property type="entry name" value="AB_hydrolase_fold"/>
</dbReference>
<comment type="caution">
    <text evidence="2">The sequence shown here is derived from an EMBL/GenBank/DDBJ whole genome shotgun (WGS) entry which is preliminary data.</text>
</comment>
<reference evidence="2 3" key="1">
    <citation type="submission" date="2020-08" db="EMBL/GenBank/DDBJ databases">
        <title>A Genomic Blueprint of the Chicken Gut Microbiome.</title>
        <authorList>
            <person name="Gilroy R."/>
            <person name="Ravi A."/>
            <person name="Getino M."/>
            <person name="Pursley I."/>
            <person name="Horton D.L."/>
            <person name="Alikhan N.-F."/>
            <person name="Baker D."/>
            <person name="Gharbi K."/>
            <person name="Hall N."/>
            <person name="Watson M."/>
            <person name="Adriaenssens E.M."/>
            <person name="Foster-Nyarko E."/>
            <person name="Jarju S."/>
            <person name="Secka A."/>
            <person name="Antonio M."/>
            <person name="Oren A."/>
            <person name="Chaudhuri R."/>
            <person name="La Ragione R.M."/>
            <person name="Hildebrand F."/>
            <person name="Pallen M.J."/>
        </authorList>
    </citation>
    <scope>NUCLEOTIDE SEQUENCE [LARGE SCALE GENOMIC DNA]</scope>
    <source>
        <strain evidence="2 3">Sa2CUA8</strain>
    </source>
</reference>
<dbReference type="EMBL" id="JACSQE010000003">
    <property type="protein sequence ID" value="MBD7997761.1"/>
    <property type="molecule type" value="Genomic_DNA"/>
</dbReference>
<feature type="domain" description="AB hydrolase-1" evidence="1">
    <location>
        <begin position="27"/>
        <end position="255"/>
    </location>
</feature>
<dbReference type="Gene3D" id="3.40.50.1820">
    <property type="entry name" value="alpha/beta hydrolase"/>
    <property type="match status" value="1"/>
</dbReference>
<dbReference type="PRINTS" id="PR00412">
    <property type="entry name" value="EPOXHYDRLASE"/>
</dbReference>
<organism evidence="2 3">
    <name type="scientific">Oerskovia gallyi</name>
    <dbReference type="NCBI Taxonomy" id="2762226"/>
    <lineage>
        <taxon>Bacteria</taxon>
        <taxon>Bacillati</taxon>
        <taxon>Actinomycetota</taxon>
        <taxon>Actinomycetes</taxon>
        <taxon>Micrococcales</taxon>
        <taxon>Cellulomonadaceae</taxon>
        <taxon>Oerskovia</taxon>
    </lineage>
</organism>
<dbReference type="InterPro" id="IPR000639">
    <property type="entry name" value="Epox_hydrolase-like"/>
</dbReference>
<sequence length="268" mass="28596">MLNLEGRLWLDGATLAFHDSGGPGPAVVLLHGAGADHQTFADQATALAAHGCRVVLPDLRGHGASRPTSTPLTAPLLVADVEALVAALGLDRPVLVGHSLGGNLAQELVRRTPERYAGLVVLGATWNTGPLSRWERQLLRLAAPGLSLVPARRLPRLMATASATTEAARRDAERAFGQVSKARFLQIWRATTAFVAPDPSYRTPVPLALVRGEEDRTGNIRTAMPAWARHENVSDVVVPQAGHLVSQDAPEAVTEELVRFLDLLGEAR</sequence>
<dbReference type="PRINTS" id="PR00111">
    <property type="entry name" value="ABHYDROLASE"/>
</dbReference>
<dbReference type="Pfam" id="PF12697">
    <property type="entry name" value="Abhydrolase_6"/>
    <property type="match status" value="1"/>
</dbReference>
<keyword evidence="2" id="KW-0378">Hydrolase</keyword>
<name>A0ABR8UZT5_9CELL</name>
<accession>A0ABR8UZT5</accession>
<dbReference type="PANTHER" id="PTHR43798:SF33">
    <property type="entry name" value="HYDROLASE, PUTATIVE (AFU_ORTHOLOGUE AFUA_2G14860)-RELATED"/>
    <property type="match status" value="1"/>
</dbReference>
<dbReference type="InterPro" id="IPR050266">
    <property type="entry name" value="AB_hydrolase_sf"/>
</dbReference>
<dbReference type="Proteomes" id="UP000633601">
    <property type="component" value="Unassembled WGS sequence"/>
</dbReference>
<dbReference type="PANTHER" id="PTHR43798">
    <property type="entry name" value="MONOACYLGLYCEROL LIPASE"/>
    <property type="match status" value="1"/>
</dbReference>
<proteinExistence type="predicted"/>